<keyword evidence="1" id="KW-0812">Transmembrane</keyword>
<dbReference type="AlphaFoldDB" id="A0A818CIC2"/>
<dbReference type="SUPFAM" id="SSF57850">
    <property type="entry name" value="RING/U-box"/>
    <property type="match status" value="1"/>
</dbReference>
<keyword evidence="1" id="KW-1133">Transmembrane helix</keyword>
<dbReference type="PROSITE" id="PS51698">
    <property type="entry name" value="U_BOX"/>
    <property type="match status" value="1"/>
</dbReference>
<accession>A0A818CIC2</accession>
<evidence type="ECO:0000259" key="2">
    <source>
        <dbReference type="PROSITE" id="PS51698"/>
    </source>
</evidence>
<feature type="transmembrane region" description="Helical" evidence="1">
    <location>
        <begin position="317"/>
        <end position="339"/>
    </location>
</feature>
<dbReference type="Gene3D" id="3.30.40.10">
    <property type="entry name" value="Zinc/RING finger domain, C3HC4 (zinc finger)"/>
    <property type="match status" value="1"/>
</dbReference>
<dbReference type="GO" id="GO:0016567">
    <property type="term" value="P:protein ubiquitination"/>
    <property type="evidence" value="ECO:0007669"/>
    <property type="project" value="InterPro"/>
</dbReference>
<feature type="domain" description="U-box" evidence="2">
    <location>
        <begin position="11"/>
        <end position="84"/>
    </location>
</feature>
<feature type="transmembrane region" description="Helical" evidence="1">
    <location>
        <begin position="247"/>
        <end position="266"/>
    </location>
</feature>
<dbReference type="InterPro" id="IPR003613">
    <property type="entry name" value="Ubox_domain"/>
</dbReference>
<gene>
    <name evidence="3" type="ORF">GRG538_LOCUS12630</name>
</gene>
<dbReference type="Proteomes" id="UP000663872">
    <property type="component" value="Unassembled WGS sequence"/>
</dbReference>
<proteinExistence type="predicted"/>
<dbReference type="SMART" id="SM00504">
    <property type="entry name" value="Ubox"/>
    <property type="match status" value="1"/>
</dbReference>
<dbReference type="GO" id="GO:0004842">
    <property type="term" value="F:ubiquitin-protein transferase activity"/>
    <property type="evidence" value="ECO:0007669"/>
    <property type="project" value="InterPro"/>
</dbReference>
<evidence type="ECO:0000313" key="4">
    <source>
        <dbReference type="Proteomes" id="UP000663872"/>
    </source>
</evidence>
<protein>
    <recommendedName>
        <fullName evidence="2">U-box domain-containing protein</fullName>
    </recommendedName>
</protein>
<dbReference type="EMBL" id="CAJNYT010001785">
    <property type="protein sequence ID" value="CAF3430664.1"/>
    <property type="molecule type" value="Genomic_DNA"/>
</dbReference>
<dbReference type="CDD" id="cd16655">
    <property type="entry name" value="RING-Ubox_WDSUB1-like"/>
    <property type="match status" value="1"/>
</dbReference>
<feature type="transmembrane region" description="Helical" evidence="1">
    <location>
        <begin position="133"/>
        <end position="156"/>
    </location>
</feature>
<evidence type="ECO:0000256" key="1">
    <source>
        <dbReference type="SAM" id="Phobius"/>
    </source>
</evidence>
<evidence type="ECO:0000313" key="3">
    <source>
        <dbReference type="EMBL" id="CAF3430664.1"/>
    </source>
</evidence>
<keyword evidence="1" id="KW-0472">Membrane</keyword>
<dbReference type="InterPro" id="IPR052085">
    <property type="entry name" value="WD-SAM-U-box"/>
</dbReference>
<reference evidence="3" key="1">
    <citation type="submission" date="2021-02" db="EMBL/GenBank/DDBJ databases">
        <authorList>
            <person name="Nowell W R."/>
        </authorList>
    </citation>
    <scope>NUCLEOTIDE SEQUENCE</scope>
</reference>
<organism evidence="3 4">
    <name type="scientific">Rotaria socialis</name>
    <dbReference type="NCBI Taxonomy" id="392032"/>
    <lineage>
        <taxon>Eukaryota</taxon>
        <taxon>Metazoa</taxon>
        <taxon>Spiralia</taxon>
        <taxon>Gnathifera</taxon>
        <taxon>Rotifera</taxon>
        <taxon>Eurotatoria</taxon>
        <taxon>Bdelloidea</taxon>
        <taxon>Philodinida</taxon>
        <taxon>Philodinidae</taxon>
        <taxon>Rotaria</taxon>
    </lineage>
</organism>
<comment type="caution">
    <text evidence="3">The sequence shown here is derived from an EMBL/GenBank/DDBJ whole genome shotgun (WGS) entry which is preliminary data.</text>
</comment>
<sequence>MKTETKDEQNFSDDDLICPITQEIFRDPVRAADGFVYERDAISRWILQKGTSPLTRKPLRIDELRPDEKIRHLARRRRRSTVSYDARNDTVSLPPLRLVPRATNQISPIPVRPCQTVPRVPRVECSKKRMVKLLFLLFSICTIVGPIVGMVLGLAVETPINDISVYSNVFNNTNVTFSDVALNKTYYYETIQVVVVESSSYIFTSSSNIDTYGRLYMNNFNNTNPANNLLIYDDNNSGRQQQFRFKIVLTSGTYILVVATFTNATMQPFSIIVTGTQFVNVVLIIPLLFETSIQSVYVYNFDHDFITIGMGECTIGAVTYIMVAGLGSIITGIVGTVLYSKARDQQYEYNTRTPCLLLNKISNETCDADNSDRSFRQVTPSLKDCYYDEWFFVNYPTSDGTWLNSTIHETMSSAQRPVEIGQTYPCFYSRKDGTSVIWQQDSHITGKIMLIAGWTGAIISLLCWEPIVFHLIDRECL</sequence>
<dbReference type="PANTHER" id="PTHR46573:SF1">
    <property type="entry name" value="WD REPEAT, SAM AND U-BOX DOMAIN-CONTAINING PROTEIN 1"/>
    <property type="match status" value="1"/>
</dbReference>
<dbReference type="InterPro" id="IPR013083">
    <property type="entry name" value="Znf_RING/FYVE/PHD"/>
</dbReference>
<dbReference type="Pfam" id="PF04564">
    <property type="entry name" value="U-box"/>
    <property type="match status" value="1"/>
</dbReference>
<name>A0A818CIC2_9BILA</name>
<dbReference type="PANTHER" id="PTHR46573">
    <property type="entry name" value="WD REPEAT, SAM AND U-BOX DOMAIN-CONTAINING PROTEIN 1"/>
    <property type="match status" value="1"/>
</dbReference>
<feature type="transmembrane region" description="Helical" evidence="1">
    <location>
        <begin position="448"/>
        <end position="472"/>
    </location>
</feature>
<feature type="transmembrane region" description="Helical" evidence="1">
    <location>
        <begin position="278"/>
        <end position="297"/>
    </location>
</feature>